<name>I9SDA3_9BACE</name>
<keyword evidence="5" id="KW-1185">Reference proteome</keyword>
<dbReference type="AlphaFoldDB" id="I9SDA3"/>
<keyword evidence="1 2" id="KW-0732">Signal</keyword>
<gene>
    <name evidence="4" type="ORF">HMPREF1068_00703</name>
</gene>
<dbReference type="PANTHER" id="PTHR43405">
    <property type="entry name" value="GLYCOSYL HYDROLASE DIGH"/>
    <property type="match status" value="1"/>
</dbReference>
<feature type="signal peptide" evidence="2">
    <location>
        <begin position="1"/>
        <end position="26"/>
    </location>
</feature>
<dbReference type="STRING" id="997884.HMPREF1068_00703"/>
<comment type="caution">
    <text evidence="4">The sequence shown here is derived from an EMBL/GenBank/DDBJ whole genome shotgun (WGS) entry which is preliminary data.</text>
</comment>
<dbReference type="Proteomes" id="UP000003089">
    <property type="component" value="Unassembled WGS sequence"/>
</dbReference>
<evidence type="ECO:0000313" key="5">
    <source>
        <dbReference type="Proteomes" id="UP000003089"/>
    </source>
</evidence>
<evidence type="ECO:0000259" key="3">
    <source>
        <dbReference type="Pfam" id="PF02638"/>
    </source>
</evidence>
<reference evidence="4 5" key="1">
    <citation type="submission" date="2012-02" db="EMBL/GenBank/DDBJ databases">
        <title>The Genome Sequence of Bacteroides nordii CL02T12C05.</title>
        <authorList>
            <consortium name="The Broad Institute Genome Sequencing Platform"/>
            <person name="Earl A."/>
            <person name="Ward D."/>
            <person name="Feldgarden M."/>
            <person name="Gevers D."/>
            <person name="Zitomersky N.L."/>
            <person name="Coyne M.J."/>
            <person name="Comstock L.E."/>
            <person name="Young S.K."/>
            <person name="Zeng Q."/>
            <person name="Gargeya S."/>
            <person name="Fitzgerald M."/>
            <person name="Haas B."/>
            <person name="Abouelleil A."/>
            <person name="Alvarado L."/>
            <person name="Arachchi H.M."/>
            <person name="Berlin A."/>
            <person name="Chapman S.B."/>
            <person name="Gearin G."/>
            <person name="Goldberg J."/>
            <person name="Griggs A."/>
            <person name="Gujja S."/>
            <person name="Hansen M."/>
            <person name="Heiman D."/>
            <person name="Howarth C."/>
            <person name="Larimer J."/>
            <person name="Lui A."/>
            <person name="MacDonald P.J.P."/>
            <person name="McCowen C."/>
            <person name="Montmayeur A."/>
            <person name="Murphy C."/>
            <person name="Neiman D."/>
            <person name="Pearson M."/>
            <person name="Priest M."/>
            <person name="Roberts A."/>
            <person name="Saif S."/>
            <person name="Shea T."/>
            <person name="Sisk P."/>
            <person name="Stolte C."/>
            <person name="Sykes S."/>
            <person name="Wortman J."/>
            <person name="Nusbaum C."/>
            <person name="Birren B."/>
        </authorList>
    </citation>
    <scope>NUCLEOTIDE SEQUENCE [LARGE SCALE GENOMIC DNA]</scope>
    <source>
        <strain evidence="4 5">CL02T12C05</strain>
    </source>
</reference>
<sequence length="921" mass="103327">MISLNKNMKKKSLTILICMFAFSLWAQSPKREMRASWLATVYQLDWPKSVVSQTGNEVEINTQKRLMTRILDSLVSANMNAVCFQVRSRCDAMYRSSYEPWASDLVKKRGLDPGYDPLAFVVEEGHKRGLEVHAWVNPYRYESSVSDATWNELPNDYRVSNPEWILQVGNASILDPGLPAVKQRITDVIQEIVENYDIDGVLFDDYFYLQGISTQDAKTYAENNPNGLELADWRRRNVNDLIANVYNMIQEKKPYVKFGVSPAGVWDVSADVAASYGITLSNITAGYAYNGIYCDPVAWLYEGTVDYISPQIYWTIGSSNDYSVLAPWWAKTALHFGKNFYSSHSISGLSAALKATRTTEATSQGLSSLEQAITAENNAVSTRAFGASEVAAQIQINRDADKSGAPGSIFYATTKIYSTKGFIDYLKSEKYANKALTPAIHWKNSSDPAVVNNIDLVDNTLRWNSAGENMRYAIYALPKSEILNSADITTLLNTSKYYLGLSYVSTFTLPKNVDLSSSVFAVAIVDRYGNEYAPIIMGQESLLGISPQLVYPDNGTDVLAPFSFKWKTVENAISYIIEISLTQDFTSVICAREVTENLFSTHNLPPLVKEQNYYWRVKTKTIGNISEPSEIRNFTCSPFAIITPEDKSTDVSLSPTIVWSDAGREATYLLEVSSNLNFSSSQIVFSQTYNTNTCQLTNVLVGGKTYYLRVKAQIEGEETITDISSFTTIEQIPEIPVVISPVNNSHVSSEQILVKWSEEPRAKSFRVELSSQDNFPPRQVKVKQIEPYTYETFFEDISAGTYYLRMRSEYFSESAILYTDWCPTVTFYYSGATGIKENLDGKDIAFIRTENDQKQLVLKLDEMSWVNADLLSVSGMVISHIYDGEVNGEANVDIPVDNLSQGIYLIKIDTGCRIILLKFVK</sequence>
<proteinExistence type="predicted"/>
<dbReference type="SUPFAM" id="SSF51445">
    <property type="entry name" value="(Trans)glycosidases"/>
    <property type="match status" value="1"/>
</dbReference>
<evidence type="ECO:0000256" key="2">
    <source>
        <dbReference type="SAM" id="SignalP"/>
    </source>
</evidence>
<dbReference type="eggNOG" id="COG1649">
    <property type="taxonomic scope" value="Bacteria"/>
</dbReference>
<evidence type="ECO:0000313" key="4">
    <source>
        <dbReference type="EMBL" id="EIY53533.1"/>
    </source>
</evidence>
<dbReference type="Gene3D" id="2.60.40.10">
    <property type="entry name" value="Immunoglobulins"/>
    <property type="match status" value="3"/>
</dbReference>
<dbReference type="InterPro" id="IPR003790">
    <property type="entry name" value="GHL10"/>
</dbReference>
<evidence type="ECO:0000256" key="1">
    <source>
        <dbReference type="ARBA" id="ARBA00022729"/>
    </source>
</evidence>
<dbReference type="PANTHER" id="PTHR43405:SF1">
    <property type="entry name" value="GLYCOSYL HYDROLASE DIGH"/>
    <property type="match status" value="1"/>
</dbReference>
<accession>I9SDA3</accession>
<dbReference type="InterPro" id="IPR013783">
    <property type="entry name" value="Ig-like_fold"/>
</dbReference>
<dbReference type="EMBL" id="AGXS01000011">
    <property type="protein sequence ID" value="EIY53533.1"/>
    <property type="molecule type" value="Genomic_DNA"/>
</dbReference>
<organism evidence="4 5">
    <name type="scientific">Bacteroides nordii CL02T12C05</name>
    <dbReference type="NCBI Taxonomy" id="997884"/>
    <lineage>
        <taxon>Bacteria</taxon>
        <taxon>Pseudomonadati</taxon>
        <taxon>Bacteroidota</taxon>
        <taxon>Bacteroidia</taxon>
        <taxon>Bacteroidales</taxon>
        <taxon>Bacteroidaceae</taxon>
        <taxon>Bacteroides</taxon>
    </lineage>
</organism>
<dbReference type="InterPro" id="IPR017853">
    <property type="entry name" value="GH"/>
</dbReference>
<dbReference type="PATRIC" id="fig|997884.3.peg.712"/>
<dbReference type="HOGENOM" id="CLU_314666_0_0_10"/>
<protein>
    <recommendedName>
        <fullName evidence="3">Glycosyl hydrolase-like 10 domain-containing protein</fullName>
    </recommendedName>
</protein>
<dbReference type="Pfam" id="PF02638">
    <property type="entry name" value="GHL10"/>
    <property type="match status" value="1"/>
</dbReference>
<dbReference type="InterPro" id="IPR052177">
    <property type="entry name" value="Divisome_Glycosyl_Hydrolase"/>
</dbReference>
<feature type="chain" id="PRO_5003725629" description="Glycosyl hydrolase-like 10 domain-containing protein" evidence="2">
    <location>
        <begin position="27"/>
        <end position="921"/>
    </location>
</feature>
<dbReference type="Gene3D" id="3.20.20.80">
    <property type="entry name" value="Glycosidases"/>
    <property type="match status" value="1"/>
</dbReference>
<feature type="domain" description="Glycosyl hydrolase-like 10" evidence="3">
    <location>
        <begin position="32"/>
        <end position="336"/>
    </location>
</feature>